<feature type="compositionally biased region" description="Polar residues" evidence="1">
    <location>
        <begin position="681"/>
        <end position="691"/>
    </location>
</feature>
<keyword evidence="2" id="KW-1133">Transmembrane helix</keyword>
<proteinExistence type="predicted"/>
<organism evidence="3 4">
    <name type="scientific">Calothrix parasitica NIES-267</name>
    <dbReference type="NCBI Taxonomy" id="1973488"/>
    <lineage>
        <taxon>Bacteria</taxon>
        <taxon>Bacillati</taxon>
        <taxon>Cyanobacteriota</taxon>
        <taxon>Cyanophyceae</taxon>
        <taxon>Nostocales</taxon>
        <taxon>Calotrichaceae</taxon>
        <taxon>Calothrix</taxon>
    </lineage>
</organism>
<evidence type="ECO:0000256" key="1">
    <source>
        <dbReference type="SAM" id="MobiDB-lite"/>
    </source>
</evidence>
<keyword evidence="4" id="KW-1185">Reference proteome</keyword>
<evidence type="ECO:0000256" key="2">
    <source>
        <dbReference type="SAM" id="Phobius"/>
    </source>
</evidence>
<evidence type="ECO:0000313" key="4">
    <source>
        <dbReference type="Proteomes" id="UP000218418"/>
    </source>
</evidence>
<feature type="transmembrane region" description="Helical" evidence="2">
    <location>
        <begin position="84"/>
        <end position="107"/>
    </location>
</feature>
<evidence type="ECO:0000313" key="3">
    <source>
        <dbReference type="EMBL" id="BAY86842.1"/>
    </source>
</evidence>
<name>A0A1Z4M034_9CYAN</name>
<accession>A0A1Z4M034</accession>
<evidence type="ECO:0008006" key="5">
    <source>
        <dbReference type="Google" id="ProtNLM"/>
    </source>
</evidence>
<gene>
    <name evidence="3" type="ORF">NIES267_63530</name>
</gene>
<feature type="compositionally biased region" description="Low complexity" evidence="1">
    <location>
        <begin position="42"/>
        <end position="52"/>
    </location>
</feature>
<dbReference type="EMBL" id="AP018227">
    <property type="protein sequence ID" value="BAY86842.1"/>
    <property type="molecule type" value="Genomic_DNA"/>
</dbReference>
<keyword evidence="2" id="KW-0472">Membrane</keyword>
<feature type="region of interest" description="Disordered" evidence="1">
    <location>
        <begin position="1"/>
        <end position="73"/>
    </location>
</feature>
<dbReference type="AlphaFoldDB" id="A0A1Z4M034"/>
<keyword evidence="2" id="KW-0812">Transmembrane</keyword>
<protein>
    <recommendedName>
        <fullName evidence="5">Chromosome segregation ATPase</fullName>
    </recommendedName>
</protein>
<dbReference type="OrthoDB" id="503367at2"/>
<feature type="region of interest" description="Disordered" evidence="1">
    <location>
        <begin position="661"/>
        <end position="691"/>
    </location>
</feature>
<dbReference type="Proteomes" id="UP000218418">
    <property type="component" value="Chromosome"/>
</dbReference>
<sequence length="691" mass="77503">MAERDIPDSWSSARRTQSDDMTRLFNTEQSAERKYDFPATGSSSKSVSSKNKSNSKKMTVVSHSKETVPARSSSGRLPRWLTSWVLWAFLLAFVPGTIGFMAMGILLKLPSAPNCPSIFWPLASASVRMHCAQLAASKDTVKDLLQAIDLVKNLPQNHPLRSEIDRSVEDWSRDILQLADQSFQAGRLEEAIEIARKIPEDLSASKLVEDQVDSWKLTWSKAQDIYKEAEGEMREQRWQSAFMRSAKLLRLNNKFWASTKYEELNNLIIGAREDGEKLAKAERLSKTKNVDNILEAIKLAESIGKKSYVYQKAQEAIPDFGLEMLELAENKLEQKDADEAIYIAQRIPPISSIEPETTDFIALAEAQRNAWTGTISGLEAAISSAQEIDSNRPIYQKAQKLISTWQLEIEDVSRLERARTLASQGSIGNLSAAIAEAKMIPRNNPRAKEARAEINSWASQVQTIEDRPFLERAEELALFGDTSSLKAAITEASRIRRGRSLYPEARKKIASWSRRVQRVEDQPYLDQARSLANSGDLRAAISTAKQIRSGRVLSRQAQRDINEWQAEVSATTNWRKAREVALSGTPKALSQAIRLARRVPRGTGLRSDARVAMDQWSQQLFDIARTQSQSDIVRAIETAKLIPSGTQAYRSAQNQIRTWRDYLNPPEPEPVEPEVVEPSASEPQPITGNTL</sequence>
<reference evidence="3 4" key="1">
    <citation type="submission" date="2017-06" db="EMBL/GenBank/DDBJ databases">
        <title>Genome sequencing of cyanobaciteial culture collection at National Institute for Environmental Studies (NIES).</title>
        <authorList>
            <person name="Hirose Y."/>
            <person name="Shimura Y."/>
            <person name="Fujisawa T."/>
            <person name="Nakamura Y."/>
            <person name="Kawachi M."/>
        </authorList>
    </citation>
    <scope>NUCLEOTIDE SEQUENCE [LARGE SCALE GENOMIC DNA]</scope>
    <source>
        <strain evidence="3 4">NIES-267</strain>
    </source>
</reference>